<protein>
    <submittedName>
        <fullName evidence="1">Uncharacterized protein</fullName>
    </submittedName>
</protein>
<dbReference type="EMBL" id="ACJD01000007">
    <property type="protein sequence ID" value="EEH12604.1"/>
    <property type="molecule type" value="Genomic_DNA"/>
</dbReference>
<sequence>MVATKIVFFSHPYDGFYDIWEAATATAALIHGIIDSARHNKLPAIFIEKLDDGVFNLFFGNNVAATD</sequence>
<reference evidence="1 2" key="1">
    <citation type="submission" date="2009-03" db="EMBL/GenBank/DDBJ databases">
        <authorList>
            <person name="Setubal J.C."/>
            <person name="Boyle S."/>
            <person name="Crasta O.R."/>
            <person name="Gillespie J.J."/>
            <person name="Kenyon R.W."/>
            <person name="Lu J."/>
            <person name="Mane S."/>
            <person name="Nagrani S."/>
            <person name="Shallom J.M."/>
            <person name="Shallom S."/>
            <person name="Shukla M."/>
            <person name="Snyder E.E."/>
            <person name="Sobral B.W."/>
            <person name="Wattam A.R."/>
            <person name="Will R."/>
            <person name="Williams K."/>
            <person name="Yoo H."/>
            <person name="Bruce D.H."/>
            <person name="Detter C."/>
            <person name="Munk C."/>
            <person name="Brettin T.S."/>
            <person name="Ficht T."/>
        </authorList>
    </citation>
    <scope>NUCLEOTIDE SEQUENCE [LARGE SCALE GENOMIC DNA]</scope>
    <source>
        <strain evidence="1 2">Cudo</strain>
    </source>
</reference>
<evidence type="ECO:0000313" key="1">
    <source>
        <dbReference type="EMBL" id="EEH12604.1"/>
    </source>
</evidence>
<evidence type="ECO:0000313" key="2">
    <source>
        <dbReference type="Proteomes" id="UP000003678"/>
    </source>
</evidence>
<name>C0GBA3_9HYPH</name>
<comment type="caution">
    <text evidence="1">The sequence shown here is derived from an EMBL/GenBank/DDBJ whole genome shotgun (WGS) entry which is preliminary data.</text>
</comment>
<gene>
    <name evidence="1" type="ORF">BCETI_7000015</name>
</gene>
<organism evidence="1 2">
    <name type="scientific">Brucella ceti str. Cudo</name>
    <dbReference type="NCBI Taxonomy" id="595497"/>
    <lineage>
        <taxon>Bacteria</taxon>
        <taxon>Pseudomonadati</taxon>
        <taxon>Pseudomonadota</taxon>
        <taxon>Alphaproteobacteria</taxon>
        <taxon>Hyphomicrobiales</taxon>
        <taxon>Brucellaceae</taxon>
        <taxon>Brucella/Ochrobactrum group</taxon>
        <taxon>Brucella</taxon>
    </lineage>
</organism>
<accession>C0GBA3</accession>
<dbReference type="Proteomes" id="UP000003678">
    <property type="component" value="Unassembled WGS sequence"/>
</dbReference>
<dbReference type="AlphaFoldDB" id="C0GBA3"/>
<proteinExistence type="predicted"/>